<sequence>MKTKVFSPEGTDLASRRTAAQLRNQVTTVLQSGEKVAFDLSNVVSISESYADELFGVLALEHGITEFVESISIRSASPVVLRRIAESIKERLDHEKLQETIQTLVTAKHVQQSQALRNALK</sequence>
<dbReference type="InterPro" id="IPR025474">
    <property type="entry name" value="DUF4325"/>
</dbReference>
<dbReference type="EMBL" id="QJPH01000542">
    <property type="protein sequence ID" value="PZN70808.1"/>
    <property type="molecule type" value="Genomic_DNA"/>
</dbReference>
<evidence type="ECO:0000259" key="1">
    <source>
        <dbReference type="Pfam" id="PF14213"/>
    </source>
</evidence>
<dbReference type="Proteomes" id="UP000249396">
    <property type="component" value="Unassembled WGS sequence"/>
</dbReference>
<evidence type="ECO:0000313" key="2">
    <source>
        <dbReference type="EMBL" id="PZN70808.1"/>
    </source>
</evidence>
<evidence type="ECO:0000313" key="3">
    <source>
        <dbReference type="Proteomes" id="UP000249396"/>
    </source>
</evidence>
<gene>
    <name evidence="2" type="ORF">DM484_27840</name>
</gene>
<name>A0A2W4QSD0_9GAMM</name>
<comment type="caution">
    <text evidence="2">The sequence shown here is derived from an EMBL/GenBank/DDBJ whole genome shotgun (WGS) entry which is preliminary data.</text>
</comment>
<feature type="domain" description="DUF4325" evidence="1">
    <location>
        <begin position="19"/>
        <end position="80"/>
    </location>
</feature>
<proteinExistence type="predicted"/>
<protein>
    <recommendedName>
        <fullName evidence="1">DUF4325 domain-containing protein</fullName>
    </recommendedName>
</protein>
<accession>A0A2W4QSD0</accession>
<dbReference type="Pfam" id="PF14213">
    <property type="entry name" value="DUF4325"/>
    <property type="match status" value="1"/>
</dbReference>
<reference evidence="2 3" key="1">
    <citation type="journal article" date="2018" name="Aquat. Microb. Ecol.">
        <title>Gammaproteobacterial methanotrophs dominate.</title>
        <authorList>
            <person name="Rissanen A.J."/>
            <person name="Saarenheimo J."/>
            <person name="Tiirola M."/>
            <person name="Peura S."/>
            <person name="Aalto S.L."/>
            <person name="Karvinen A."/>
            <person name="Nykanen H."/>
        </authorList>
    </citation>
    <scope>NUCLEOTIDE SEQUENCE [LARGE SCALE GENOMIC DNA]</scope>
    <source>
        <strain evidence="2">AMbin10</strain>
    </source>
</reference>
<organism evidence="2 3">
    <name type="scientific">Candidatus Methylumidiphilus alinenensis</name>
    <dbReference type="NCBI Taxonomy" id="2202197"/>
    <lineage>
        <taxon>Bacteria</taxon>
        <taxon>Pseudomonadati</taxon>
        <taxon>Pseudomonadota</taxon>
        <taxon>Gammaproteobacteria</taxon>
        <taxon>Methylococcales</taxon>
        <taxon>Candidatus Methylumidiphilus</taxon>
    </lineage>
</organism>
<dbReference type="AlphaFoldDB" id="A0A2W4QSD0"/>